<sequence>MYKPFSQACERNKLPILQHLKDIFCKQGRVLEIGSGTGQHAVYFAKQLPHLIWQTSDVEEHHRGIETWLEEVHLKNLRLPLTLDVSEKEHWPQDQFNYVFTANTCHIMSWPQVKDMLVLVGQVLEPHGYFCVYGPFKYNGNYTSESNHHFDLSLRHSKATMGIRDFEDICAFAEKQQLKITDDHTMPANNQLLSFQKV</sequence>
<dbReference type="PANTHER" id="PTHR20974:SF0">
    <property type="entry name" value="UPF0585 PROTEIN CG18661"/>
    <property type="match status" value="1"/>
</dbReference>
<dbReference type="Pfam" id="PF06080">
    <property type="entry name" value="DUF938"/>
    <property type="match status" value="1"/>
</dbReference>
<dbReference type="Proteomes" id="UP000326354">
    <property type="component" value="Chromosome"/>
</dbReference>
<dbReference type="OrthoDB" id="450870at2"/>
<dbReference type="PANTHER" id="PTHR20974">
    <property type="entry name" value="UPF0585 PROTEIN CG18661"/>
    <property type="match status" value="1"/>
</dbReference>
<protein>
    <submittedName>
        <fullName evidence="1">Methylase</fullName>
    </submittedName>
</protein>
<gene>
    <name evidence="1" type="ORF">UABAM_00664</name>
</gene>
<dbReference type="GO" id="GO:0032259">
    <property type="term" value="P:methylation"/>
    <property type="evidence" value="ECO:0007669"/>
    <property type="project" value="UniProtKB-KW"/>
</dbReference>
<keyword evidence="1" id="KW-0489">Methyltransferase</keyword>
<dbReference type="SUPFAM" id="SSF53335">
    <property type="entry name" value="S-adenosyl-L-methionine-dependent methyltransferases"/>
    <property type="match status" value="1"/>
</dbReference>
<keyword evidence="2" id="KW-1185">Reference proteome</keyword>
<dbReference type="AlphaFoldDB" id="A0A5S9F1L6"/>
<name>A0A5S9F1L6_UABAM</name>
<organism evidence="1 2">
    <name type="scientific">Uabimicrobium amorphum</name>
    <dbReference type="NCBI Taxonomy" id="2596890"/>
    <lineage>
        <taxon>Bacteria</taxon>
        <taxon>Pseudomonadati</taxon>
        <taxon>Planctomycetota</taxon>
        <taxon>Candidatus Uabimicrobiia</taxon>
        <taxon>Candidatus Uabimicrobiales</taxon>
        <taxon>Candidatus Uabimicrobiaceae</taxon>
        <taxon>Candidatus Uabimicrobium</taxon>
    </lineage>
</organism>
<dbReference type="InterPro" id="IPR010342">
    <property type="entry name" value="DUF938"/>
</dbReference>
<dbReference type="InterPro" id="IPR029063">
    <property type="entry name" value="SAM-dependent_MTases_sf"/>
</dbReference>
<reference evidence="1 2" key="1">
    <citation type="submission" date="2019-08" db="EMBL/GenBank/DDBJ databases">
        <title>Complete genome sequence of Candidatus Uab amorphum.</title>
        <authorList>
            <person name="Shiratori T."/>
            <person name="Suzuki S."/>
            <person name="Kakizawa Y."/>
            <person name="Ishida K."/>
        </authorList>
    </citation>
    <scope>NUCLEOTIDE SEQUENCE [LARGE SCALE GENOMIC DNA]</scope>
    <source>
        <strain evidence="1 2">SRT547</strain>
    </source>
</reference>
<dbReference type="EMBL" id="AP019860">
    <property type="protein sequence ID" value="BBM82321.1"/>
    <property type="molecule type" value="Genomic_DNA"/>
</dbReference>
<dbReference type="KEGG" id="uam:UABAM_00664"/>
<proteinExistence type="predicted"/>
<dbReference type="GO" id="GO:0008168">
    <property type="term" value="F:methyltransferase activity"/>
    <property type="evidence" value="ECO:0007669"/>
    <property type="project" value="UniProtKB-KW"/>
</dbReference>
<keyword evidence="1" id="KW-0808">Transferase</keyword>
<accession>A0A5S9F1L6</accession>
<dbReference type="RefSeq" id="WP_151966569.1">
    <property type="nucleotide sequence ID" value="NZ_AP019860.1"/>
</dbReference>
<evidence type="ECO:0000313" key="2">
    <source>
        <dbReference type="Proteomes" id="UP000326354"/>
    </source>
</evidence>
<evidence type="ECO:0000313" key="1">
    <source>
        <dbReference type="EMBL" id="BBM82321.1"/>
    </source>
</evidence>
<dbReference type="Gene3D" id="3.40.50.150">
    <property type="entry name" value="Vaccinia Virus protein VP39"/>
    <property type="match status" value="1"/>
</dbReference>